<proteinExistence type="predicted"/>
<evidence type="ECO:0000313" key="2">
    <source>
        <dbReference type="EMBL" id="UOE44154.1"/>
    </source>
</evidence>
<dbReference type="InterPro" id="IPR052345">
    <property type="entry name" value="Rad_response_metalloprotease"/>
</dbReference>
<feature type="domain" description="IrrE N-terminal-like" evidence="1">
    <location>
        <begin position="190"/>
        <end position="298"/>
    </location>
</feature>
<protein>
    <submittedName>
        <fullName evidence="2">ImmA/IrrE family metallo-endopeptidase</fullName>
    </submittedName>
</protein>
<dbReference type="Pfam" id="PF06114">
    <property type="entry name" value="Peptidase_M78"/>
    <property type="match status" value="1"/>
</dbReference>
<dbReference type="PANTHER" id="PTHR43236">
    <property type="entry name" value="ANTITOXIN HIGA1"/>
    <property type="match status" value="1"/>
</dbReference>
<evidence type="ECO:0000313" key="3">
    <source>
        <dbReference type="Proteomes" id="UP000832097"/>
    </source>
</evidence>
<dbReference type="InterPro" id="IPR010359">
    <property type="entry name" value="IrrE_HExxH"/>
</dbReference>
<reference evidence="2 3" key="1">
    <citation type="submission" date="2022-03" db="EMBL/GenBank/DDBJ databases">
        <title>Mucilaginibacter sp. isolated from the gut of Protaetia brevitarsis seulensis larvae.</title>
        <authorList>
            <person name="Won M."/>
            <person name="Kim S.-J."/>
            <person name="Kwon S.-W."/>
        </authorList>
    </citation>
    <scope>NUCLEOTIDE SEQUENCE [LARGE SCALE GENOMIC DNA]</scope>
    <source>
        <strain evidence="2 3">CFWR-12</strain>
    </source>
</reference>
<evidence type="ECO:0000259" key="1">
    <source>
        <dbReference type="Pfam" id="PF06114"/>
    </source>
</evidence>
<sequence length="387" mass="43115">MSVGVPVAPDVLHWAARRSGRDDSEFERKFPAWHQWLVGEKAPTIKQVEQVARYSHVPFGVFFLTEPPTVELPIPDFRLGIHGKAALPSQELLDVIEACQLRQAWYRDFALANEFGPARVTRLGPELDVTEAALAIADDLQFGVDARKRITRTEARNHLRHAFEDLGGIAVFTSMVGNDNSRPLKREEFRGFTLADDVAPLVFVNTSDDTLSGQLFTFLHEYAHAARGQSGVSDEDQLDRGTVPADGIEQWCNAVAAEVLVPAADLRAEFRPAAPLRGELDRLAARYHASTLTVLIKLRDVGLIQREGFDRVFQAEQRHVADTLAKRAEASGGNHYLNQPFRLGENFSRAVIRETRRGAVSYVEAFRLLGMRSATQLEKYAKSLGMS</sequence>
<dbReference type="PANTHER" id="PTHR43236:SF2">
    <property type="entry name" value="BLL0069 PROTEIN"/>
    <property type="match status" value="1"/>
</dbReference>
<keyword evidence="3" id="KW-1185">Reference proteome</keyword>
<dbReference type="Gene3D" id="1.10.10.2910">
    <property type="match status" value="1"/>
</dbReference>
<accession>A0ABY4BZ25</accession>
<dbReference type="EMBL" id="CP094528">
    <property type="protein sequence ID" value="UOE44154.1"/>
    <property type="molecule type" value="Genomic_DNA"/>
</dbReference>
<name>A0ABY4BZ25_9MICO</name>
<gene>
    <name evidence="2" type="ORF">MTO99_18680</name>
</gene>
<dbReference type="RefSeq" id="WP_243555693.1">
    <property type="nucleotide sequence ID" value="NZ_CP094528.1"/>
</dbReference>
<organism evidence="2 3">
    <name type="scientific">Agromyces larvae</name>
    <dbReference type="NCBI Taxonomy" id="2929802"/>
    <lineage>
        <taxon>Bacteria</taxon>
        <taxon>Bacillati</taxon>
        <taxon>Actinomycetota</taxon>
        <taxon>Actinomycetes</taxon>
        <taxon>Micrococcales</taxon>
        <taxon>Microbacteriaceae</taxon>
        <taxon>Agromyces</taxon>
    </lineage>
</organism>
<dbReference type="Proteomes" id="UP000832097">
    <property type="component" value="Chromosome"/>
</dbReference>